<evidence type="ECO:0000259" key="1">
    <source>
        <dbReference type="PROSITE" id="PS51186"/>
    </source>
</evidence>
<evidence type="ECO:0000313" key="3">
    <source>
        <dbReference type="Proteomes" id="UP001597237"/>
    </source>
</evidence>
<dbReference type="InterPro" id="IPR000182">
    <property type="entry name" value="GNAT_dom"/>
</dbReference>
<dbReference type="SUPFAM" id="SSF55729">
    <property type="entry name" value="Acyl-CoA N-acyltransferases (Nat)"/>
    <property type="match status" value="1"/>
</dbReference>
<proteinExistence type="predicted"/>
<keyword evidence="2" id="KW-0808">Transferase</keyword>
<dbReference type="Proteomes" id="UP001597237">
    <property type="component" value="Unassembled WGS sequence"/>
</dbReference>
<accession>A0ABW4N0U3</accession>
<evidence type="ECO:0000313" key="2">
    <source>
        <dbReference type="EMBL" id="MFD1783648.1"/>
    </source>
</evidence>
<dbReference type="Gene3D" id="3.40.630.30">
    <property type="match status" value="1"/>
</dbReference>
<dbReference type="GO" id="GO:0016746">
    <property type="term" value="F:acyltransferase activity"/>
    <property type="evidence" value="ECO:0007669"/>
    <property type="project" value="UniProtKB-KW"/>
</dbReference>
<dbReference type="InterPro" id="IPR016181">
    <property type="entry name" value="Acyl_CoA_acyltransferase"/>
</dbReference>
<dbReference type="RefSeq" id="WP_377283159.1">
    <property type="nucleotide sequence ID" value="NZ_JBHRSI010000008.1"/>
</dbReference>
<dbReference type="EC" id="2.3.1.-" evidence="2"/>
<name>A0ABW4N0U3_9CAUL</name>
<feature type="domain" description="N-acetyltransferase" evidence="1">
    <location>
        <begin position="4"/>
        <end position="180"/>
    </location>
</feature>
<dbReference type="PROSITE" id="PS51186">
    <property type="entry name" value="GNAT"/>
    <property type="match status" value="1"/>
</dbReference>
<organism evidence="2 3">
    <name type="scientific">Phenylobacterium terrae</name>
    <dbReference type="NCBI Taxonomy" id="2665495"/>
    <lineage>
        <taxon>Bacteria</taxon>
        <taxon>Pseudomonadati</taxon>
        <taxon>Pseudomonadota</taxon>
        <taxon>Alphaproteobacteria</taxon>
        <taxon>Caulobacterales</taxon>
        <taxon>Caulobacteraceae</taxon>
        <taxon>Phenylobacterium</taxon>
    </lineage>
</organism>
<protein>
    <submittedName>
        <fullName evidence="2">GNAT family N-acetyltransferase</fullName>
        <ecNumber evidence="2">2.3.1.-</ecNumber>
    </submittedName>
</protein>
<sequence length="284" mass="30825">MPEPVLAPTSRQGLAAVAALMRRAFPKAHKYTEAYLDWLYFRNPAGPALAFDVREGERVISHGAGIPQRLVLHGRPVLGALMLNTATDADRQGRGLFSRVVNAVIDEGRRRGVAALIGVANQNSVGPYVKRLAFQEVRGLDAFVAPAPERIDFGRAAAQADLRRDWDDAALAWRMANPEGRLRLVAASEDALVVEGASTAPLVAARAVIPRQGLAAPPVPRSRLWPAVSLALAPAGAARRGLSLTVPDRLRPSPLRLIYRNLDDPADRLDPDRILFSFLDFDAF</sequence>
<gene>
    <name evidence="2" type="ORF">ACFSC0_09610</name>
</gene>
<dbReference type="EMBL" id="JBHUEY010000001">
    <property type="protein sequence ID" value="MFD1783648.1"/>
    <property type="molecule type" value="Genomic_DNA"/>
</dbReference>
<keyword evidence="3" id="KW-1185">Reference proteome</keyword>
<keyword evidence="2" id="KW-0012">Acyltransferase</keyword>
<reference evidence="3" key="1">
    <citation type="journal article" date="2019" name="Int. J. Syst. Evol. Microbiol.">
        <title>The Global Catalogue of Microorganisms (GCM) 10K type strain sequencing project: providing services to taxonomists for standard genome sequencing and annotation.</title>
        <authorList>
            <consortium name="The Broad Institute Genomics Platform"/>
            <consortium name="The Broad Institute Genome Sequencing Center for Infectious Disease"/>
            <person name="Wu L."/>
            <person name="Ma J."/>
        </authorList>
    </citation>
    <scope>NUCLEOTIDE SEQUENCE [LARGE SCALE GENOMIC DNA]</scope>
    <source>
        <strain evidence="3">DFY28</strain>
    </source>
</reference>
<dbReference type="Pfam" id="PF13527">
    <property type="entry name" value="Acetyltransf_9"/>
    <property type="match status" value="1"/>
</dbReference>
<comment type="caution">
    <text evidence="2">The sequence shown here is derived from an EMBL/GenBank/DDBJ whole genome shotgun (WGS) entry which is preliminary data.</text>
</comment>